<reference evidence="1 2" key="1">
    <citation type="submission" date="2024-01" db="EMBL/GenBank/DDBJ databases">
        <title>The complete chloroplast genome sequence of Lithospermum erythrorhizon: insights into the phylogenetic relationship among Boraginaceae species and the maternal lineages of purple gromwells.</title>
        <authorList>
            <person name="Okada T."/>
            <person name="Watanabe K."/>
        </authorList>
    </citation>
    <scope>NUCLEOTIDE SEQUENCE [LARGE SCALE GENOMIC DNA]</scope>
</reference>
<protein>
    <recommendedName>
        <fullName evidence="3">ATP-dependent DNA helicase</fullName>
    </recommendedName>
</protein>
<dbReference type="EMBL" id="BAABME010016448">
    <property type="protein sequence ID" value="GAA0146022.1"/>
    <property type="molecule type" value="Genomic_DNA"/>
</dbReference>
<evidence type="ECO:0000313" key="1">
    <source>
        <dbReference type="EMBL" id="GAA0146022.1"/>
    </source>
</evidence>
<name>A0AAV3P7Q6_LITER</name>
<dbReference type="AlphaFoldDB" id="A0AAV3P7Q6"/>
<comment type="caution">
    <text evidence="1">The sequence shown here is derived from an EMBL/GenBank/DDBJ whole genome shotgun (WGS) entry which is preliminary data.</text>
</comment>
<keyword evidence="2" id="KW-1185">Reference proteome</keyword>
<dbReference type="Proteomes" id="UP001454036">
    <property type="component" value="Unassembled WGS sequence"/>
</dbReference>
<gene>
    <name evidence="1" type="ORF">LIER_36243</name>
</gene>
<organism evidence="1 2">
    <name type="scientific">Lithospermum erythrorhizon</name>
    <name type="common">Purple gromwell</name>
    <name type="synonym">Lithospermum officinale var. erythrorhizon</name>
    <dbReference type="NCBI Taxonomy" id="34254"/>
    <lineage>
        <taxon>Eukaryota</taxon>
        <taxon>Viridiplantae</taxon>
        <taxon>Streptophyta</taxon>
        <taxon>Embryophyta</taxon>
        <taxon>Tracheophyta</taxon>
        <taxon>Spermatophyta</taxon>
        <taxon>Magnoliopsida</taxon>
        <taxon>eudicotyledons</taxon>
        <taxon>Gunneridae</taxon>
        <taxon>Pentapetalae</taxon>
        <taxon>asterids</taxon>
        <taxon>lamiids</taxon>
        <taxon>Boraginales</taxon>
        <taxon>Boraginaceae</taxon>
        <taxon>Boraginoideae</taxon>
        <taxon>Lithospermeae</taxon>
        <taxon>Lithospermum</taxon>
    </lineage>
</organism>
<sequence>MRAREYLEFIDFLSRIGNEEELTNAKGQVKLPDPMIIPHTNYGDLLEALISYVYPDMALFETSLFEMMKRSILCPKNECSYWHGLVQRETCMDT</sequence>
<proteinExistence type="predicted"/>
<evidence type="ECO:0008006" key="3">
    <source>
        <dbReference type="Google" id="ProtNLM"/>
    </source>
</evidence>
<evidence type="ECO:0000313" key="2">
    <source>
        <dbReference type="Proteomes" id="UP001454036"/>
    </source>
</evidence>
<accession>A0AAV3P7Q6</accession>